<dbReference type="GO" id="GO:0016868">
    <property type="term" value="F:intramolecular phosphotransferase activity"/>
    <property type="evidence" value="ECO:0007669"/>
    <property type="project" value="InterPro"/>
</dbReference>
<dbReference type="Gene3D" id="3.40.120.10">
    <property type="entry name" value="Alpha-D-Glucose-1,6-Bisphosphate, subunit A, domain 3"/>
    <property type="match status" value="2"/>
</dbReference>
<protein>
    <submittedName>
        <fullName evidence="1">Nucleotidyl transferase</fullName>
    </submittedName>
</protein>
<reference evidence="1 2" key="1">
    <citation type="submission" date="2016-11" db="EMBL/GenBank/DDBJ databases">
        <authorList>
            <person name="Manzoor S."/>
        </authorList>
    </citation>
    <scope>NUCLEOTIDE SEQUENCE [LARGE SCALE GENOMIC DNA]</scope>
    <source>
        <strain evidence="1">Clostridium ultunense strain Esp</strain>
    </source>
</reference>
<sequence length="332" mass="38938">MNINKNLVYIEIINDKGGNIDKGTERKIENTMIIEDYKRCSGDEIEDIVNIYNFSSIYLKEGIERLKNVHKIRNKKPKLIIAAPSNNIVRLAERYLNKIGCNVMVAEYRNGLEIEDMKNLVLEEDGDLGILYSEDCERIALTDGFNIVQDEKYYLLSLLIGFKTGEIKEAVIPYNFPRIVEKIAKKYNSKTIYTKSNISDLIQTIVNKELDFQFVLSFDGIWATGKIIDYIVDNDIVLNKLLQELPEYFYFKKEIPCKWDNKGNIIRRLTEDRKEGVELKEGIRFIDDKGWALIIPDEEKPRFNLYIEGNDEEYAEELWEKYDNKIRRLLKD</sequence>
<name>A0A1M4PKG2_9FIRM</name>
<evidence type="ECO:0000313" key="1">
    <source>
        <dbReference type="EMBL" id="SHD75934.1"/>
    </source>
</evidence>
<organism evidence="1 2">
    <name type="scientific">[Clostridium] ultunense Esp</name>
    <dbReference type="NCBI Taxonomy" id="1288971"/>
    <lineage>
        <taxon>Bacteria</taxon>
        <taxon>Bacillati</taxon>
        <taxon>Bacillota</taxon>
        <taxon>Tissierellia</taxon>
        <taxon>Tissierellales</taxon>
        <taxon>Tepidimicrobiaceae</taxon>
        <taxon>Schnuerera</taxon>
    </lineage>
</organism>
<dbReference type="GO" id="GO:0016740">
    <property type="term" value="F:transferase activity"/>
    <property type="evidence" value="ECO:0007669"/>
    <property type="project" value="UniProtKB-KW"/>
</dbReference>
<dbReference type="Gene3D" id="3.30.310.50">
    <property type="entry name" value="Alpha-D-phosphohexomutase, C-terminal domain"/>
    <property type="match status" value="1"/>
</dbReference>
<gene>
    <name evidence="1" type="ORF">CUESP1_0548</name>
</gene>
<dbReference type="InterPro" id="IPR036900">
    <property type="entry name" value="A-D-PHexomutase_C_sf"/>
</dbReference>
<evidence type="ECO:0000313" key="2">
    <source>
        <dbReference type="Proteomes" id="UP000245423"/>
    </source>
</evidence>
<dbReference type="AlphaFoldDB" id="A0A1M4PKG2"/>
<dbReference type="SUPFAM" id="SSF55957">
    <property type="entry name" value="Phosphoglucomutase, C-terminal domain"/>
    <property type="match status" value="1"/>
</dbReference>
<keyword evidence="2" id="KW-1185">Reference proteome</keyword>
<dbReference type="OrthoDB" id="9803322at2"/>
<proteinExistence type="predicted"/>
<accession>A0A1M4PKG2</accession>
<dbReference type="EMBL" id="LT669839">
    <property type="protein sequence ID" value="SHD75934.1"/>
    <property type="molecule type" value="Genomic_DNA"/>
</dbReference>
<dbReference type="Proteomes" id="UP000245423">
    <property type="component" value="Chromosome 1"/>
</dbReference>
<dbReference type="RefSeq" id="WP_109840439.1">
    <property type="nucleotide sequence ID" value="NZ_LT669839.1"/>
</dbReference>
<keyword evidence="1" id="KW-0808">Transferase</keyword>